<dbReference type="Proteomes" id="UP000198615">
    <property type="component" value="Unassembled WGS sequence"/>
</dbReference>
<dbReference type="AlphaFoldDB" id="A0A8G2BKV3"/>
<evidence type="ECO:0000313" key="2">
    <source>
        <dbReference type="EMBL" id="SDF86010.1"/>
    </source>
</evidence>
<dbReference type="EMBL" id="FNBW01000007">
    <property type="protein sequence ID" value="SDF86010.1"/>
    <property type="molecule type" value="Genomic_DNA"/>
</dbReference>
<evidence type="ECO:0000313" key="3">
    <source>
        <dbReference type="Proteomes" id="UP000198615"/>
    </source>
</evidence>
<accession>A0A8G2BKV3</accession>
<gene>
    <name evidence="2" type="ORF">SAMN05660686_02579</name>
</gene>
<comment type="caution">
    <text evidence="2">The sequence shown here is derived from an EMBL/GenBank/DDBJ whole genome shotgun (WGS) entry which is preliminary data.</text>
</comment>
<feature type="region of interest" description="Disordered" evidence="1">
    <location>
        <begin position="1"/>
        <end position="71"/>
    </location>
</feature>
<evidence type="ECO:0000256" key="1">
    <source>
        <dbReference type="SAM" id="MobiDB-lite"/>
    </source>
</evidence>
<feature type="compositionally biased region" description="Basic and acidic residues" evidence="1">
    <location>
        <begin position="57"/>
        <end position="71"/>
    </location>
</feature>
<reference evidence="2 3" key="1">
    <citation type="submission" date="2016-10" db="EMBL/GenBank/DDBJ databases">
        <authorList>
            <person name="Varghese N."/>
            <person name="Submissions S."/>
        </authorList>
    </citation>
    <scope>NUCLEOTIDE SEQUENCE [LARGE SCALE GENOMIC DNA]</scope>
    <source>
        <strain evidence="2 3">DSM 18839</strain>
    </source>
</reference>
<name>A0A8G2BKV3_9PROT</name>
<organism evidence="2 3">
    <name type="scientific">Thalassobaculum litoreum DSM 18839</name>
    <dbReference type="NCBI Taxonomy" id="1123362"/>
    <lineage>
        <taxon>Bacteria</taxon>
        <taxon>Pseudomonadati</taxon>
        <taxon>Pseudomonadota</taxon>
        <taxon>Alphaproteobacteria</taxon>
        <taxon>Rhodospirillales</taxon>
        <taxon>Thalassobaculaceae</taxon>
        <taxon>Thalassobaculum</taxon>
    </lineage>
</organism>
<protein>
    <submittedName>
        <fullName evidence="2">Uncharacterized protein</fullName>
    </submittedName>
</protein>
<sequence>MRERSPHSPASARPITVQPSVGAHGSCWRRQATSVVSRDPHHSPAADAPGDGPSTKQDPRGDGRSPHQDQN</sequence>
<proteinExistence type="predicted"/>
<keyword evidence="3" id="KW-1185">Reference proteome</keyword>